<evidence type="ECO:0000313" key="3">
    <source>
        <dbReference type="Proteomes" id="UP001549106"/>
    </source>
</evidence>
<proteinExistence type="predicted"/>
<reference evidence="2 3" key="1">
    <citation type="submission" date="2024-06" db="EMBL/GenBank/DDBJ databases">
        <title>Genomic Encyclopedia of Type Strains, Phase IV (KMG-IV): sequencing the most valuable type-strain genomes for metagenomic binning, comparative biology and taxonomic classification.</title>
        <authorList>
            <person name="Goeker M."/>
        </authorList>
    </citation>
    <scope>NUCLEOTIDE SEQUENCE [LARGE SCALE GENOMIC DNA]</scope>
    <source>
        <strain evidence="2 3">DSM 29492</strain>
    </source>
</reference>
<keyword evidence="1" id="KW-0472">Membrane</keyword>
<evidence type="ECO:0000313" key="2">
    <source>
        <dbReference type="EMBL" id="MET3751459.1"/>
    </source>
</evidence>
<feature type="transmembrane region" description="Helical" evidence="1">
    <location>
        <begin position="6"/>
        <end position="24"/>
    </location>
</feature>
<sequence>MSYSEIISIFISVVSIIIALAALFQTNRQIALSNKQQLFDRRLSRYLEFNMIYSLYDTNKLYLKDETTFYHTNDLIFLWLTNCVDLEEMMLAVSNPLHQKEQKILLTKYERLKNAAIEIAMVYDGDAAVIAGEFVSSFADLLKAMYQQQVYISKLKEQEERDGIPLYLDDYEEKCKKMAESIGLFELRNRLEHLYSEIACKKVLDKMKDSLRLTKVRR</sequence>
<organism evidence="2 3">
    <name type="scientific">Blautia caecimuris</name>
    <dbReference type="NCBI Taxonomy" id="1796615"/>
    <lineage>
        <taxon>Bacteria</taxon>
        <taxon>Bacillati</taxon>
        <taxon>Bacillota</taxon>
        <taxon>Clostridia</taxon>
        <taxon>Lachnospirales</taxon>
        <taxon>Lachnospiraceae</taxon>
        <taxon>Blautia</taxon>
    </lineage>
</organism>
<dbReference type="EMBL" id="JBEPMJ010000022">
    <property type="protein sequence ID" value="MET3751459.1"/>
    <property type="molecule type" value="Genomic_DNA"/>
</dbReference>
<dbReference type="Proteomes" id="UP001549106">
    <property type="component" value="Unassembled WGS sequence"/>
</dbReference>
<keyword evidence="3" id="KW-1185">Reference proteome</keyword>
<protein>
    <recommendedName>
        <fullName evidence="4">DUF4760 domain-containing protein</fullName>
    </recommendedName>
</protein>
<keyword evidence="1" id="KW-1133">Transmembrane helix</keyword>
<evidence type="ECO:0000256" key="1">
    <source>
        <dbReference type="SAM" id="Phobius"/>
    </source>
</evidence>
<dbReference type="RefSeq" id="WP_257465140.1">
    <property type="nucleotide sequence ID" value="NZ_JANJZT010000023.1"/>
</dbReference>
<accession>A0ABV2M5S6</accession>
<name>A0ABV2M5S6_9FIRM</name>
<gene>
    <name evidence="2" type="ORF">ABID24_002718</name>
</gene>
<keyword evidence="1" id="KW-0812">Transmembrane</keyword>
<comment type="caution">
    <text evidence="2">The sequence shown here is derived from an EMBL/GenBank/DDBJ whole genome shotgun (WGS) entry which is preliminary data.</text>
</comment>
<evidence type="ECO:0008006" key="4">
    <source>
        <dbReference type="Google" id="ProtNLM"/>
    </source>
</evidence>